<keyword evidence="3 5" id="KW-0106">Calcium</keyword>
<dbReference type="PROSITE" id="PS00232">
    <property type="entry name" value="CADHERIN_1"/>
    <property type="match status" value="1"/>
</dbReference>
<sequence length="245" mass="26673">MAAQRAALAAALATLFSAAAVSGEGCRLGSPAEPSRFERVPENLQPGTHVLVFEAEGAAELELRPVNKEEDYTDYFWPVLLTNDTGGLVVSQPLTSLVRRQQPVSVVKFRVFCASRPPFTGSDSLLVSLYIEDVNDHPPVFVGAPYQVTVDELTPPGIVVFDGIIAEDNDKPNTANSDIYYWISRGNENLKFSLSPLPNGGAAVVLEKPLDFEDGDRELNLTVTASVRRHYKAQNTNDDVKTVIV</sequence>
<evidence type="ECO:0000256" key="4">
    <source>
        <dbReference type="ARBA" id="ARBA00023136"/>
    </source>
</evidence>
<dbReference type="CDD" id="cd11304">
    <property type="entry name" value="Cadherin_repeat"/>
    <property type="match status" value="2"/>
</dbReference>
<accession>A0A6A4WUT6</accession>
<keyword evidence="6" id="KW-0732">Signal</keyword>
<evidence type="ECO:0000256" key="2">
    <source>
        <dbReference type="ARBA" id="ARBA00022737"/>
    </source>
</evidence>
<dbReference type="InterPro" id="IPR015919">
    <property type="entry name" value="Cadherin-like_sf"/>
</dbReference>
<evidence type="ECO:0000313" key="8">
    <source>
        <dbReference type="EMBL" id="KAF0306362.1"/>
    </source>
</evidence>
<evidence type="ECO:0000259" key="7">
    <source>
        <dbReference type="PROSITE" id="PS50268"/>
    </source>
</evidence>
<comment type="caution">
    <text evidence="8">The sequence shown here is derived from an EMBL/GenBank/DDBJ whole genome shotgun (WGS) entry which is preliminary data.</text>
</comment>
<feature type="domain" description="Cadherin" evidence="7">
    <location>
        <begin position="142"/>
        <end position="226"/>
    </location>
</feature>
<dbReference type="GO" id="GO:0005509">
    <property type="term" value="F:calcium ion binding"/>
    <property type="evidence" value="ECO:0007669"/>
    <property type="project" value="UniProtKB-UniRule"/>
</dbReference>
<dbReference type="InterPro" id="IPR020894">
    <property type="entry name" value="Cadherin_CS"/>
</dbReference>
<keyword evidence="2" id="KW-0677">Repeat</keyword>
<dbReference type="GO" id="GO:0045296">
    <property type="term" value="F:cadherin binding"/>
    <property type="evidence" value="ECO:0007669"/>
    <property type="project" value="TreeGrafter"/>
</dbReference>
<keyword evidence="4" id="KW-0472">Membrane</keyword>
<dbReference type="SUPFAM" id="SSF49313">
    <property type="entry name" value="Cadherin-like"/>
    <property type="match status" value="1"/>
</dbReference>
<dbReference type="GO" id="GO:0016477">
    <property type="term" value="P:cell migration"/>
    <property type="evidence" value="ECO:0007669"/>
    <property type="project" value="TreeGrafter"/>
</dbReference>
<keyword evidence="9" id="KW-1185">Reference proteome</keyword>
<proteinExistence type="predicted"/>
<dbReference type="EMBL" id="VIIS01000673">
    <property type="protein sequence ID" value="KAF0306362.1"/>
    <property type="molecule type" value="Genomic_DNA"/>
</dbReference>
<dbReference type="InterPro" id="IPR002126">
    <property type="entry name" value="Cadherin-like_dom"/>
</dbReference>
<gene>
    <name evidence="8" type="primary">Cad89D_1</name>
    <name evidence="8" type="ORF">FJT64_022067</name>
</gene>
<name>A0A6A4WUT6_AMPAM</name>
<feature type="signal peptide" evidence="6">
    <location>
        <begin position="1"/>
        <end position="23"/>
    </location>
</feature>
<feature type="chain" id="PRO_5025542719" evidence="6">
    <location>
        <begin position="24"/>
        <end position="245"/>
    </location>
</feature>
<organism evidence="8 9">
    <name type="scientific">Amphibalanus amphitrite</name>
    <name type="common">Striped barnacle</name>
    <name type="synonym">Balanus amphitrite</name>
    <dbReference type="NCBI Taxonomy" id="1232801"/>
    <lineage>
        <taxon>Eukaryota</taxon>
        <taxon>Metazoa</taxon>
        <taxon>Ecdysozoa</taxon>
        <taxon>Arthropoda</taxon>
        <taxon>Crustacea</taxon>
        <taxon>Multicrustacea</taxon>
        <taxon>Cirripedia</taxon>
        <taxon>Thoracica</taxon>
        <taxon>Thoracicalcarea</taxon>
        <taxon>Balanomorpha</taxon>
        <taxon>Balanoidea</taxon>
        <taxon>Balanidae</taxon>
        <taxon>Amphibalaninae</taxon>
        <taxon>Amphibalanus</taxon>
    </lineage>
</organism>
<evidence type="ECO:0000256" key="1">
    <source>
        <dbReference type="ARBA" id="ARBA00004370"/>
    </source>
</evidence>
<evidence type="ECO:0000313" key="9">
    <source>
        <dbReference type="Proteomes" id="UP000440578"/>
    </source>
</evidence>
<comment type="subcellular location">
    <subcellularLocation>
        <location evidence="1">Membrane</location>
    </subcellularLocation>
</comment>
<evidence type="ECO:0000256" key="5">
    <source>
        <dbReference type="PROSITE-ProRule" id="PRU00043"/>
    </source>
</evidence>
<evidence type="ECO:0000256" key="6">
    <source>
        <dbReference type="SAM" id="SignalP"/>
    </source>
</evidence>
<dbReference type="GO" id="GO:0008013">
    <property type="term" value="F:beta-catenin binding"/>
    <property type="evidence" value="ECO:0007669"/>
    <property type="project" value="TreeGrafter"/>
</dbReference>
<protein>
    <submittedName>
        <fullName evidence="8">Cadherin-89D</fullName>
    </submittedName>
</protein>
<dbReference type="PROSITE" id="PS50268">
    <property type="entry name" value="CADHERIN_2"/>
    <property type="match status" value="1"/>
</dbReference>
<dbReference type="PANTHER" id="PTHR24027:SF438">
    <property type="entry name" value="CADHERIN 23"/>
    <property type="match status" value="1"/>
</dbReference>
<dbReference type="PANTHER" id="PTHR24027">
    <property type="entry name" value="CADHERIN-23"/>
    <property type="match status" value="1"/>
</dbReference>
<reference evidence="8 9" key="1">
    <citation type="submission" date="2019-07" db="EMBL/GenBank/DDBJ databases">
        <title>Draft genome assembly of a fouling barnacle, Amphibalanus amphitrite (Darwin, 1854): The first reference genome for Thecostraca.</title>
        <authorList>
            <person name="Kim W."/>
        </authorList>
    </citation>
    <scope>NUCLEOTIDE SEQUENCE [LARGE SCALE GENOMIC DNA]</scope>
    <source>
        <strain evidence="8">SNU_AA5</strain>
        <tissue evidence="8">Soma without cirri and trophi</tissue>
    </source>
</reference>
<dbReference type="OrthoDB" id="6252479at2759"/>
<dbReference type="GO" id="GO:0016342">
    <property type="term" value="C:catenin complex"/>
    <property type="evidence" value="ECO:0007669"/>
    <property type="project" value="TreeGrafter"/>
</dbReference>
<dbReference type="Proteomes" id="UP000440578">
    <property type="component" value="Unassembled WGS sequence"/>
</dbReference>
<dbReference type="AlphaFoldDB" id="A0A6A4WUT6"/>
<dbReference type="InterPro" id="IPR039808">
    <property type="entry name" value="Cadherin"/>
</dbReference>
<dbReference type="GO" id="GO:0007156">
    <property type="term" value="P:homophilic cell adhesion via plasma membrane adhesion molecules"/>
    <property type="evidence" value="ECO:0007669"/>
    <property type="project" value="InterPro"/>
</dbReference>
<evidence type="ECO:0000256" key="3">
    <source>
        <dbReference type="ARBA" id="ARBA00022837"/>
    </source>
</evidence>
<dbReference type="Gene3D" id="2.60.40.60">
    <property type="entry name" value="Cadherins"/>
    <property type="match status" value="2"/>
</dbReference>